<gene>
    <name evidence="1" type="ORF">KLA_16787</name>
</gene>
<evidence type="ECO:0008006" key="3">
    <source>
        <dbReference type="Google" id="ProtNLM"/>
    </source>
</evidence>
<reference evidence="1 2" key="1">
    <citation type="journal article" date="2014" name="Genome Announc.">
        <title>Draft Genome Sequence of the Carrageenan-Degrading Bacterium Cellulophaga sp. Strain KL-A, Isolated from Decaying Marine Algae.</title>
        <authorList>
            <person name="Shan D."/>
            <person name="Ying J."/>
            <person name="Li X."/>
            <person name="Gao Z."/>
            <person name="Wei G."/>
            <person name="Shao Z."/>
        </authorList>
    </citation>
    <scope>NUCLEOTIDE SEQUENCE [LARGE SCALE GENOMIC DNA]</scope>
    <source>
        <strain evidence="1 2">KL-A</strain>
    </source>
</reference>
<comment type="caution">
    <text evidence="1">The sequence shown here is derived from an EMBL/GenBank/DDBJ whole genome shotgun (WGS) entry which is preliminary data.</text>
</comment>
<accession>A0ABP3B2G5</accession>
<protein>
    <recommendedName>
        <fullName evidence="3">Lipoprotein</fullName>
    </recommendedName>
</protein>
<evidence type="ECO:0000313" key="1">
    <source>
        <dbReference type="EMBL" id="EWH10357.1"/>
    </source>
</evidence>
<dbReference type="EMBL" id="ARZX01000037">
    <property type="protein sequence ID" value="EWH10357.1"/>
    <property type="molecule type" value="Genomic_DNA"/>
</dbReference>
<proteinExistence type="predicted"/>
<evidence type="ECO:0000313" key="2">
    <source>
        <dbReference type="Proteomes" id="UP000019275"/>
    </source>
</evidence>
<sequence length="223" mass="25632">MLKVTDRHKKLSYMVNVYQTMKKIKLVLLISVVTNLYVSCQNKETTLELESVSIVKLLYNNELKNFPVPLPPVDSSSKIEYPKKQLTDKQFLENNYLISFFKATDNVKNEEVFTAQEYKNIQLNPSHIFSSKNLSLSNLEDIKGNKIAVLKKEGNLKIQEIKKKYNVMGIVYVSDIHFNEKLNKAILIFGSYTHELAGYTSLFSLEKKNGSWQIVSSIHLSES</sequence>
<organism evidence="1 2">
    <name type="scientific">Cellulophaga geojensis KL-A</name>
    <dbReference type="NCBI Taxonomy" id="1328323"/>
    <lineage>
        <taxon>Bacteria</taxon>
        <taxon>Pseudomonadati</taxon>
        <taxon>Bacteroidota</taxon>
        <taxon>Flavobacteriia</taxon>
        <taxon>Flavobacteriales</taxon>
        <taxon>Flavobacteriaceae</taxon>
        <taxon>Cellulophaga</taxon>
    </lineage>
</organism>
<name>A0ABP3B2G5_9FLAO</name>
<keyword evidence="2" id="KW-1185">Reference proteome</keyword>
<dbReference type="Proteomes" id="UP000019275">
    <property type="component" value="Unassembled WGS sequence"/>
</dbReference>